<dbReference type="PANTHER" id="PTHR30632:SF0">
    <property type="entry name" value="SULFATE-BINDING PROTEIN"/>
    <property type="match status" value="1"/>
</dbReference>
<evidence type="ECO:0000256" key="3">
    <source>
        <dbReference type="ARBA" id="ARBA00022729"/>
    </source>
</evidence>
<dbReference type="PIRSF" id="PIRSF004846">
    <property type="entry name" value="ModA"/>
    <property type="match status" value="1"/>
</dbReference>
<keyword evidence="6" id="KW-1185">Reference proteome</keyword>
<evidence type="ECO:0000313" key="5">
    <source>
        <dbReference type="EMBL" id="UOE44262.1"/>
    </source>
</evidence>
<organism evidence="5 6">
    <name type="scientific">Agromyces larvae</name>
    <dbReference type="NCBI Taxonomy" id="2929802"/>
    <lineage>
        <taxon>Bacteria</taxon>
        <taxon>Bacillati</taxon>
        <taxon>Actinomycetota</taxon>
        <taxon>Actinomycetes</taxon>
        <taxon>Micrococcales</taxon>
        <taxon>Microbacteriaceae</taxon>
        <taxon>Agromyces</taxon>
    </lineage>
</organism>
<proteinExistence type="inferred from homology"/>
<dbReference type="RefSeq" id="WP_243555921.1">
    <property type="nucleotide sequence ID" value="NZ_CP094528.1"/>
</dbReference>
<protein>
    <submittedName>
        <fullName evidence="5">Molybdate ABC transporter substrate-binding protein</fullName>
    </submittedName>
</protein>
<dbReference type="InterPro" id="IPR005950">
    <property type="entry name" value="ModA"/>
</dbReference>
<dbReference type="PANTHER" id="PTHR30632">
    <property type="entry name" value="MOLYBDATE-BINDING PERIPLASMIC PROTEIN"/>
    <property type="match status" value="1"/>
</dbReference>
<dbReference type="CDD" id="cd13538">
    <property type="entry name" value="PBP2_ModA_like_1"/>
    <property type="match status" value="1"/>
</dbReference>
<keyword evidence="2" id="KW-0479">Metal-binding</keyword>
<dbReference type="NCBIfam" id="TIGR01256">
    <property type="entry name" value="modA"/>
    <property type="match status" value="1"/>
</dbReference>
<evidence type="ECO:0000256" key="2">
    <source>
        <dbReference type="ARBA" id="ARBA00022723"/>
    </source>
</evidence>
<comment type="similarity">
    <text evidence="1">Belongs to the bacterial solute-binding protein ModA family.</text>
</comment>
<dbReference type="PROSITE" id="PS51257">
    <property type="entry name" value="PROKAR_LIPOPROTEIN"/>
    <property type="match status" value="1"/>
</dbReference>
<dbReference type="Pfam" id="PF13531">
    <property type="entry name" value="SBP_bac_11"/>
    <property type="match status" value="1"/>
</dbReference>
<accession>A0ABY4BYG5</accession>
<gene>
    <name evidence="5" type="primary">modA</name>
    <name evidence="5" type="ORF">MTO99_00215</name>
</gene>
<reference evidence="5 6" key="1">
    <citation type="submission" date="2022-03" db="EMBL/GenBank/DDBJ databases">
        <title>Mucilaginibacter sp. isolated from the gut of Protaetia brevitarsis seulensis larvae.</title>
        <authorList>
            <person name="Won M."/>
            <person name="Kim S.-J."/>
            <person name="Kwon S.-W."/>
        </authorList>
    </citation>
    <scope>NUCLEOTIDE SEQUENCE [LARGE SCALE GENOMIC DNA]</scope>
    <source>
        <strain evidence="5 6">CFWR-12</strain>
    </source>
</reference>
<name>A0ABY4BYG5_9MICO</name>
<dbReference type="InterPro" id="IPR050682">
    <property type="entry name" value="ModA/WtpA"/>
</dbReference>
<dbReference type="SUPFAM" id="SSF53850">
    <property type="entry name" value="Periplasmic binding protein-like II"/>
    <property type="match status" value="1"/>
</dbReference>
<dbReference type="Gene3D" id="3.40.190.10">
    <property type="entry name" value="Periplasmic binding protein-like II"/>
    <property type="match status" value="2"/>
</dbReference>
<dbReference type="Proteomes" id="UP000832097">
    <property type="component" value="Chromosome"/>
</dbReference>
<feature type="chain" id="PRO_5046525232" evidence="4">
    <location>
        <begin position="25"/>
        <end position="272"/>
    </location>
</feature>
<evidence type="ECO:0000313" key="6">
    <source>
        <dbReference type="Proteomes" id="UP000832097"/>
    </source>
</evidence>
<evidence type="ECO:0000256" key="1">
    <source>
        <dbReference type="ARBA" id="ARBA00009175"/>
    </source>
</evidence>
<keyword evidence="3 4" id="KW-0732">Signal</keyword>
<evidence type="ECO:0000256" key="4">
    <source>
        <dbReference type="SAM" id="SignalP"/>
    </source>
</evidence>
<sequence>MNPNRLVRRAAGAGAALALLAALAGCASSSPTATSAAPEETSDAPALEGELTVYAAASLTAAFDELAAAFEAEHPGVDVLPIVYDGSSTLATQLVEGAPADVFASADERTMATVDDAGLLAADPELFATNTLRIVVPAGNPGGVTAIEDLANPDLQVVLCAPEVPCGAASHQLLDLDGVTLTPVSEEQNVTAVLTKVRAGEADAGLVYSTDAVAAGDEVETIVPANADEIVNRYPIAALAAAGNPDVAAAFVAFVLSDEGQALLAEYGFGAP</sequence>
<feature type="signal peptide" evidence="4">
    <location>
        <begin position="1"/>
        <end position="24"/>
    </location>
</feature>
<dbReference type="EMBL" id="CP094528">
    <property type="protein sequence ID" value="UOE44262.1"/>
    <property type="molecule type" value="Genomic_DNA"/>
</dbReference>